<comment type="caution">
    <text evidence="2">The sequence shown here is derived from an EMBL/GenBank/DDBJ whole genome shotgun (WGS) entry which is preliminary data.</text>
</comment>
<dbReference type="PANTHER" id="PTHR36512">
    <property type="entry name" value="D-AMINOPEPTIDASE"/>
    <property type="match status" value="1"/>
</dbReference>
<dbReference type="RefSeq" id="WP_052084920.1">
    <property type="nucleotide sequence ID" value="NZ_AWOR01000059.1"/>
</dbReference>
<dbReference type="AlphaFoldDB" id="A0A096HFA9"/>
<name>A0A096HFA9_COMTE</name>
<dbReference type="GO" id="GO:0004177">
    <property type="term" value="F:aminopeptidase activity"/>
    <property type="evidence" value="ECO:0007669"/>
    <property type="project" value="TreeGrafter"/>
</dbReference>
<protein>
    <submittedName>
        <fullName evidence="2">Peptidase S58</fullName>
    </submittedName>
</protein>
<reference evidence="2 3" key="1">
    <citation type="submission" date="2013-09" db="EMBL/GenBank/DDBJ databases">
        <title>High correlation between genotypes and phenotypes of environmental bacteria Comamonas testosteroni strains.</title>
        <authorList>
            <person name="Liu L."/>
            <person name="Zhu W."/>
            <person name="Xia X."/>
            <person name="Xu B."/>
            <person name="Luo M."/>
            <person name="Wang G."/>
        </authorList>
    </citation>
    <scope>NUCLEOTIDE SEQUENCE [LARGE SCALE GENOMIC DNA]</scope>
    <source>
        <strain evidence="2 3">JL40</strain>
    </source>
</reference>
<gene>
    <name evidence="2" type="ORF">P353_18200</name>
</gene>
<dbReference type="PANTHER" id="PTHR36512:SF3">
    <property type="entry name" value="BLR5678 PROTEIN"/>
    <property type="match status" value="1"/>
</dbReference>
<dbReference type="Proteomes" id="UP000029553">
    <property type="component" value="Unassembled WGS sequence"/>
</dbReference>
<dbReference type="Gene3D" id="3.60.70.12">
    <property type="entry name" value="L-amino peptidase D-ALA esterase/amidase"/>
    <property type="match status" value="1"/>
</dbReference>
<evidence type="ECO:0000313" key="2">
    <source>
        <dbReference type="EMBL" id="KGH27517.1"/>
    </source>
</evidence>
<proteinExistence type="inferred from homology"/>
<accession>A0A096HFA9</accession>
<organism evidence="2 3">
    <name type="scientific">Comamonas testosteroni</name>
    <name type="common">Pseudomonas testosteroni</name>
    <dbReference type="NCBI Taxonomy" id="285"/>
    <lineage>
        <taxon>Bacteria</taxon>
        <taxon>Pseudomonadati</taxon>
        <taxon>Pseudomonadota</taxon>
        <taxon>Betaproteobacteria</taxon>
        <taxon>Burkholderiales</taxon>
        <taxon>Comamonadaceae</taxon>
        <taxon>Comamonas</taxon>
    </lineage>
</organism>
<dbReference type="EMBL" id="AWOR01000059">
    <property type="protein sequence ID" value="KGH27517.1"/>
    <property type="molecule type" value="Genomic_DNA"/>
</dbReference>
<comment type="similarity">
    <text evidence="1">Belongs to the peptidase S58 family.</text>
</comment>
<dbReference type="CDD" id="cd02252">
    <property type="entry name" value="nylC_like"/>
    <property type="match status" value="1"/>
</dbReference>
<dbReference type="InterPro" id="IPR016117">
    <property type="entry name" value="ArgJ-like_dom_sf"/>
</dbReference>
<dbReference type="Pfam" id="PF03576">
    <property type="entry name" value="Peptidase_S58"/>
    <property type="match status" value="1"/>
</dbReference>
<dbReference type="SUPFAM" id="SSF56266">
    <property type="entry name" value="DmpA/ArgJ-like"/>
    <property type="match status" value="1"/>
</dbReference>
<sequence>MSAFSTIEDLLAHEGHIGRVRGISVGHFSDSRRPTGCTAVLCPQGAVGGVDVRGAAPGTRETDLLHPSNLVQEVHGVMLAGGSAWGLDAATGAVRWLEEQGAGLNIGVGRIPLVPAAVLFDVMMGDMRIRPDATAGYAASRNAGSDFGTGRPAEGSVGAGAGAVVGKVFGHQRAMKGGIGTASFTVDGVTVGAIIACNALGDVFNPFNGELLAGARTADGLQLRGTRDALLEGEEPRPILAGSNTTIGVVATDATITKAQAHRLAVVAHDGLARAINPVHTMSDGDSLFALGTACSGNSLGMMTLSTLAADAVAIATARAVLLAQSVQIEGQMTLPSYQDLQARS</sequence>
<dbReference type="InterPro" id="IPR005321">
    <property type="entry name" value="Peptidase_S58_DmpA"/>
</dbReference>
<evidence type="ECO:0000256" key="1">
    <source>
        <dbReference type="ARBA" id="ARBA00007068"/>
    </source>
</evidence>
<evidence type="ECO:0000313" key="3">
    <source>
        <dbReference type="Proteomes" id="UP000029553"/>
    </source>
</evidence>